<dbReference type="AlphaFoldDB" id="A0A822Z192"/>
<dbReference type="EMBL" id="DUZY01000004">
    <property type="protein sequence ID" value="DAD37269.1"/>
    <property type="molecule type" value="Genomic_DNA"/>
</dbReference>
<evidence type="ECO:0000256" key="1">
    <source>
        <dbReference type="SAM" id="Phobius"/>
    </source>
</evidence>
<accession>A0A822Z192</accession>
<keyword evidence="1" id="KW-1133">Transmembrane helix</keyword>
<keyword evidence="1" id="KW-0472">Membrane</keyword>
<reference evidence="2 3" key="1">
    <citation type="journal article" date="2020" name="Mol. Biol. Evol.">
        <title>Distinct Expression and Methylation Patterns for Genes with Different Fates following a Single Whole-Genome Duplication in Flowering Plants.</title>
        <authorList>
            <person name="Shi T."/>
            <person name="Rahmani R.S."/>
            <person name="Gugger P.F."/>
            <person name="Wang M."/>
            <person name="Li H."/>
            <person name="Zhang Y."/>
            <person name="Li Z."/>
            <person name="Wang Q."/>
            <person name="Van de Peer Y."/>
            <person name="Marchal K."/>
            <person name="Chen J."/>
        </authorList>
    </citation>
    <scope>NUCLEOTIDE SEQUENCE [LARGE SCALE GENOMIC DNA]</scope>
    <source>
        <tissue evidence="2">Leaf</tissue>
    </source>
</reference>
<sequence length="48" mass="5308">MESNVNSFIPPLGNGYHMPCIVCASIFEVLFNIGVFNSFMDRLVAKKG</sequence>
<feature type="transmembrane region" description="Helical" evidence="1">
    <location>
        <begin position="16"/>
        <end position="39"/>
    </location>
</feature>
<name>A0A822Z192_NELNU</name>
<keyword evidence="3" id="KW-1185">Reference proteome</keyword>
<evidence type="ECO:0000313" key="2">
    <source>
        <dbReference type="EMBL" id="DAD37269.1"/>
    </source>
</evidence>
<gene>
    <name evidence="2" type="ORF">HUJ06_007910</name>
</gene>
<comment type="caution">
    <text evidence="2">The sequence shown here is derived from an EMBL/GenBank/DDBJ whole genome shotgun (WGS) entry which is preliminary data.</text>
</comment>
<evidence type="ECO:0000313" key="3">
    <source>
        <dbReference type="Proteomes" id="UP000607653"/>
    </source>
</evidence>
<keyword evidence="1" id="KW-0812">Transmembrane</keyword>
<proteinExistence type="predicted"/>
<organism evidence="2 3">
    <name type="scientific">Nelumbo nucifera</name>
    <name type="common">Sacred lotus</name>
    <dbReference type="NCBI Taxonomy" id="4432"/>
    <lineage>
        <taxon>Eukaryota</taxon>
        <taxon>Viridiplantae</taxon>
        <taxon>Streptophyta</taxon>
        <taxon>Embryophyta</taxon>
        <taxon>Tracheophyta</taxon>
        <taxon>Spermatophyta</taxon>
        <taxon>Magnoliopsida</taxon>
        <taxon>Proteales</taxon>
        <taxon>Nelumbonaceae</taxon>
        <taxon>Nelumbo</taxon>
    </lineage>
</organism>
<protein>
    <submittedName>
        <fullName evidence="2">Uncharacterized protein</fullName>
    </submittedName>
</protein>
<dbReference type="Proteomes" id="UP000607653">
    <property type="component" value="Unassembled WGS sequence"/>
</dbReference>